<evidence type="ECO:0000256" key="7">
    <source>
        <dbReference type="ARBA" id="ARBA00023136"/>
    </source>
</evidence>
<feature type="transmembrane region" description="Helical" evidence="8">
    <location>
        <begin position="12"/>
        <end position="37"/>
    </location>
</feature>
<dbReference type="PANTHER" id="PTHR43357:SF4">
    <property type="entry name" value="INNER MEMBRANE ABC TRANSPORTER PERMEASE PROTEIN YDCV"/>
    <property type="match status" value="1"/>
</dbReference>
<feature type="domain" description="ABC transmembrane type-1" evidence="9">
    <location>
        <begin position="362"/>
        <end position="552"/>
    </location>
</feature>
<evidence type="ECO:0000256" key="5">
    <source>
        <dbReference type="ARBA" id="ARBA00022692"/>
    </source>
</evidence>
<reference evidence="10" key="1">
    <citation type="journal article" date="2020" name="mSystems">
        <title>Genome- and Community-Level Interaction Insights into Carbon Utilization and Element Cycling Functions of Hydrothermarchaeota in Hydrothermal Sediment.</title>
        <authorList>
            <person name="Zhou Z."/>
            <person name="Liu Y."/>
            <person name="Xu W."/>
            <person name="Pan J."/>
            <person name="Luo Z.H."/>
            <person name="Li M."/>
        </authorList>
    </citation>
    <scope>NUCLEOTIDE SEQUENCE [LARGE SCALE GENOMIC DNA]</scope>
    <source>
        <strain evidence="10">SpSt-1074</strain>
    </source>
</reference>
<evidence type="ECO:0000256" key="4">
    <source>
        <dbReference type="ARBA" id="ARBA00022519"/>
    </source>
</evidence>
<evidence type="ECO:0000256" key="3">
    <source>
        <dbReference type="ARBA" id="ARBA00022475"/>
    </source>
</evidence>
<keyword evidence="6 8" id="KW-1133">Transmembrane helix</keyword>
<dbReference type="Gene3D" id="1.10.3720.10">
    <property type="entry name" value="MetI-like"/>
    <property type="match status" value="2"/>
</dbReference>
<sequence>MLRKTLPSQRLLKYSVFIAVGFFVLLPAVFLLFGSVWSSPPGRPGDLTASNYVEVCNDPFLGRVLLNTVVFAAGSAFIATALGSTLAFLTTRTDVPFRKAVIYAPILMFAMPSSVESMGWTFLLSPRTGLVNVAYMRLTGLEQPLVDLYTLAGMTLVMGVSLLPVALMITAPTFILFDRSLEEVGRASGSSLPQVYRRIVLPLAMPSIASAFIYCFIVALEAFDTPAIIGIPAGVYVITTTIYTQMVSEVPPRYGSAAAYATLLLVISIMTVMLYNRFSKSADRYSTLTGGTAFGAVLELGKYRPLATLFVLSYLLIHPVPLLTTLAVASVQRFWNPDRLFTNITLDNYEKFFTYPITASALTNSIIVSTSSTALAVAAGFLATYFTVRRPVLGRQAFTTILSIPLAVPPIVLAVGVFWSVLYVDVGIYGTVWALVYAYSLRYTPLVIRFLTGPMMQIHRDLEDSAVVCGGSVFRTMTRITLPLLRGAASTAALYVFIRTITDLGIAVLLVTHQSTVLSTTLFSLWNTGEKLTVVAGGLFYTAVLMVILAAASRLGFRILQTQPR</sequence>
<dbReference type="PANTHER" id="PTHR43357">
    <property type="entry name" value="INNER MEMBRANE ABC TRANSPORTER PERMEASE PROTEIN YDCV"/>
    <property type="match status" value="1"/>
</dbReference>
<evidence type="ECO:0000259" key="9">
    <source>
        <dbReference type="PROSITE" id="PS50928"/>
    </source>
</evidence>
<organism evidence="10">
    <name type="scientific">Caldiarchaeum subterraneum</name>
    <dbReference type="NCBI Taxonomy" id="311458"/>
    <lineage>
        <taxon>Archaea</taxon>
        <taxon>Nitrososphaerota</taxon>
        <taxon>Candidatus Caldarchaeales</taxon>
        <taxon>Candidatus Caldarchaeaceae</taxon>
        <taxon>Candidatus Caldarchaeum</taxon>
    </lineage>
</organism>
<dbReference type="SUPFAM" id="SSF161098">
    <property type="entry name" value="MetI-like"/>
    <property type="match status" value="2"/>
</dbReference>
<keyword evidence="7 8" id="KW-0472">Membrane</keyword>
<dbReference type="GO" id="GO:0055085">
    <property type="term" value="P:transmembrane transport"/>
    <property type="evidence" value="ECO:0007669"/>
    <property type="project" value="InterPro"/>
</dbReference>
<keyword evidence="3" id="KW-1003">Cell membrane</keyword>
<evidence type="ECO:0000256" key="2">
    <source>
        <dbReference type="ARBA" id="ARBA00022448"/>
    </source>
</evidence>
<feature type="transmembrane region" description="Helical" evidence="8">
    <location>
        <begin position="309"/>
        <end position="331"/>
    </location>
</feature>
<feature type="transmembrane region" description="Helical" evidence="8">
    <location>
        <begin position="69"/>
        <end position="89"/>
    </location>
</feature>
<feature type="transmembrane region" description="Helical" evidence="8">
    <location>
        <begin position="148"/>
        <end position="177"/>
    </location>
</feature>
<feature type="transmembrane region" description="Helical" evidence="8">
    <location>
        <begin position="366"/>
        <end position="388"/>
    </location>
</feature>
<comment type="similarity">
    <text evidence="8">Belongs to the binding-protein-dependent transport system permease family.</text>
</comment>
<feature type="transmembrane region" description="Helical" evidence="8">
    <location>
        <begin position="400"/>
        <end position="422"/>
    </location>
</feature>
<feature type="transmembrane region" description="Helical" evidence="8">
    <location>
        <begin position="532"/>
        <end position="557"/>
    </location>
</feature>
<comment type="caution">
    <text evidence="10">The sequence shown here is derived from an EMBL/GenBank/DDBJ whole genome shotgun (WGS) entry which is preliminary data.</text>
</comment>
<dbReference type="GO" id="GO:0005886">
    <property type="term" value="C:plasma membrane"/>
    <property type="evidence" value="ECO:0007669"/>
    <property type="project" value="UniProtKB-SubCell"/>
</dbReference>
<accession>A0A7J3VSG3</accession>
<evidence type="ECO:0000256" key="8">
    <source>
        <dbReference type="RuleBase" id="RU363032"/>
    </source>
</evidence>
<protein>
    <submittedName>
        <fullName evidence="10">Iron ABC transporter permease</fullName>
    </submittedName>
</protein>
<gene>
    <name evidence="10" type="ORF">ENM31_01995</name>
</gene>
<feature type="transmembrane region" description="Helical" evidence="8">
    <location>
        <begin position="101"/>
        <end position="123"/>
    </location>
</feature>
<comment type="subcellular location">
    <subcellularLocation>
        <location evidence="1">Cell inner membrane</location>
        <topology evidence="1">Multi-pass membrane protein</topology>
    </subcellularLocation>
    <subcellularLocation>
        <location evidence="8">Cell membrane</location>
        <topology evidence="8">Multi-pass membrane protein</topology>
    </subcellularLocation>
</comment>
<dbReference type="Pfam" id="PF00528">
    <property type="entry name" value="BPD_transp_1"/>
    <property type="match status" value="2"/>
</dbReference>
<keyword evidence="4" id="KW-0997">Cell inner membrane</keyword>
<dbReference type="PROSITE" id="PS50928">
    <property type="entry name" value="ABC_TM1"/>
    <property type="match status" value="2"/>
</dbReference>
<dbReference type="EMBL" id="DRXH01000067">
    <property type="protein sequence ID" value="HHM44057.1"/>
    <property type="molecule type" value="Genomic_DNA"/>
</dbReference>
<keyword evidence="5 8" id="KW-0812">Transmembrane</keyword>
<dbReference type="CDD" id="cd06261">
    <property type="entry name" value="TM_PBP2"/>
    <property type="match status" value="2"/>
</dbReference>
<proteinExistence type="inferred from homology"/>
<feature type="transmembrane region" description="Helical" evidence="8">
    <location>
        <begin position="198"/>
        <end position="220"/>
    </location>
</feature>
<evidence type="ECO:0000313" key="10">
    <source>
        <dbReference type="EMBL" id="HHM44057.1"/>
    </source>
</evidence>
<evidence type="ECO:0000256" key="1">
    <source>
        <dbReference type="ARBA" id="ARBA00004429"/>
    </source>
</evidence>
<keyword evidence="2 8" id="KW-0813">Transport</keyword>
<feature type="domain" description="ABC transmembrane type-1" evidence="9">
    <location>
        <begin position="65"/>
        <end position="275"/>
    </location>
</feature>
<evidence type="ECO:0000256" key="6">
    <source>
        <dbReference type="ARBA" id="ARBA00022989"/>
    </source>
</evidence>
<name>A0A7J3VSG3_CALS0</name>
<dbReference type="AlphaFoldDB" id="A0A7J3VSG3"/>
<feature type="transmembrane region" description="Helical" evidence="8">
    <location>
        <begin position="428"/>
        <end position="451"/>
    </location>
</feature>
<dbReference type="InterPro" id="IPR035906">
    <property type="entry name" value="MetI-like_sf"/>
</dbReference>
<feature type="transmembrane region" description="Helical" evidence="8">
    <location>
        <begin position="257"/>
        <end position="275"/>
    </location>
</feature>
<dbReference type="InterPro" id="IPR000515">
    <property type="entry name" value="MetI-like"/>
</dbReference>
<feature type="transmembrane region" description="Helical" evidence="8">
    <location>
        <begin position="492"/>
        <end position="512"/>
    </location>
</feature>